<evidence type="ECO:0000256" key="2">
    <source>
        <dbReference type="ARBA" id="ARBA00022729"/>
    </source>
</evidence>
<dbReference type="FunFam" id="3.40.50.1820:FF:000057">
    <property type="entry name" value="Lipase"/>
    <property type="match status" value="1"/>
</dbReference>
<protein>
    <recommendedName>
        <fullName evidence="7">Lipase</fullName>
    </recommendedName>
</protein>
<evidence type="ECO:0000313" key="10">
    <source>
        <dbReference type="EMBL" id="KAL3266157.1"/>
    </source>
</evidence>
<dbReference type="InterPro" id="IPR025483">
    <property type="entry name" value="Lipase_euk"/>
</dbReference>
<reference evidence="10 11" key="1">
    <citation type="journal article" date="2021" name="BMC Biol.">
        <title>Horizontally acquired antibacterial genes associated with adaptive radiation of ladybird beetles.</title>
        <authorList>
            <person name="Li H.S."/>
            <person name="Tang X.F."/>
            <person name="Huang Y.H."/>
            <person name="Xu Z.Y."/>
            <person name="Chen M.L."/>
            <person name="Du X.Y."/>
            <person name="Qiu B.Y."/>
            <person name="Chen P.T."/>
            <person name="Zhang W."/>
            <person name="Slipinski A."/>
            <person name="Escalona H.E."/>
            <person name="Waterhouse R.M."/>
            <person name="Zwick A."/>
            <person name="Pang H."/>
        </authorList>
    </citation>
    <scope>NUCLEOTIDE SEQUENCE [LARGE SCALE GENOMIC DNA]</scope>
    <source>
        <strain evidence="10">SYSU2018</strain>
    </source>
</reference>
<comment type="caution">
    <text evidence="10">The sequence shown here is derived from an EMBL/GenBank/DDBJ whole genome shotgun (WGS) entry which is preliminary data.</text>
</comment>
<dbReference type="Pfam" id="PF04083">
    <property type="entry name" value="Abhydro_lipase"/>
    <property type="match status" value="1"/>
</dbReference>
<dbReference type="Proteomes" id="UP001516400">
    <property type="component" value="Unassembled WGS sequence"/>
</dbReference>
<dbReference type="GO" id="GO:0016787">
    <property type="term" value="F:hydrolase activity"/>
    <property type="evidence" value="ECO:0007669"/>
    <property type="project" value="UniProtKB-KW"/>
</dbReference>
<feature type="active site" description="Charge relay system" evidence="8">
    <location>
        <position position="319"/>
    </location>
</feature>
<evidence type="ECO:0000259" key="9">
    <source>
        <dbReference type="Pfam" id="PF04083"/>
    </source>
</evidence>
<evidence type="ECO:0000256" key="5">
    <source>
        <dbReference type="ARBA" id="ARBA00023098"/>
    </source>
</evidence>
<evidence type="ECO:0000256" key="8">
    <source>
        <dbReference type="PIRSR" id="PIRSR000862-1"/>
    </source>
</evidence>
<evidence type="ECO:0000256" key="1">
    <source>
        <dbReference type="ARBA" id="ARBA00010701"/>
    </source>
</evidence>
<gene>
    <name evidence="10" type="ORF">HHI36_010342</name>
</gene>
<sequence length="375" mass="43822">MKEAGYEGELHHVTTEDGYILGLQRIIRNLDNKGENKKKESDRRDGVNSNKNRPPILFIHGLESSAIDWIHLLGKNSLPYIFFEQGYDVWLGNIRGTHSSFNHTSLDPYKNAEKFWDTSVHEVGYYDLPAMIDYVTNVSKREKIFYLGMSQGEASFLILTSTRPEYNKKIQLAGLTAPSSHLKHSDNTVLKTLGSIWPQLQVSANAVGLYQIPGRDFFGYFCQYELFSQICRYISVPFLGYADNDQVELKINTRLFEIYPTRSSFKQFLHYIQMYNSGKFRRFDYGKEENLKRYSNIEPPEYDLKKITAPIAYFWGENDCWSRPKDVEDIEKKLPNLVLSYRVPYKLFNHYDIMIATDAKKLVYDKIIETFKKYN</sequence>
<evidence type="ECO:0000256" key="6">
    <source>
        <dbReference type="ARBA" id="ARBA00023180"/>
    </source>
</evidence>
<evidence type="ECO:0000313" key="11">
    <source>
        <dbReference type="Proteomes" id="UP001516400"/>
    </source>
</evidence>
<keyword evidence="4 7" id="KW-0442">Lipid degradation</keyword>
<dbReference type="InterPro" id="IPR029058">
    <property type="entry name" value="AB_hydrolase_fold"/>
</dbReference>
<feature type="active site" description="Nucleophile" evidence="8">
    <location>
        <position position="150"/>
    </location>
</feature>
<accession>A0ABD2MIX1</accession>
<keyword evidence="6" id="KW-0325">Glycoprotein</keyword>
<evidence type="ECO:0000256" key="7">
    <source>
        <dbReference type="PIRNR" id="PIRNR000862"/>
    </source>
</evidence>
<keyword evidence="5" id="KW-0443">Lipid metabolism</keyword>
<dbReference type="SUPFAM" id="SSF53474">
    <property type="entry name" value="alpha/beta-Hydrolases"/>
    <property type="match status" value="1"/>
</dbReference>
<keyword evidence="3 7" id="KW-0378">Hydrolase</keyword>
<dbReference type="PIRSF" id="PIRSF000862">
    <property type="entry name" value="Steryl_ester_lip"/>
    <property type="match status" value="1"/>
</dbReference>
<keyword evidence="2" id="KW-0732">Signal</keyword>
<evidence type="ECO:0000256" key="3">
    <source>
        <dbReference type="ARBA" id="ARBA00022801"/>
    </source>
</evidence>
<dbReference type="PANTHER" id="PTHR11005">
    <property type="entry name" value="LYSOSOMAL ACID LIPASE-RELATED"/>
    <property type="match status" value="1"/>
</dbReference>
<dbReference type="AlphaFoldDB" id="A0ABD2MIX1"/>
<proteinExistence type="inferred from homology"/>
<evidence type="ECO:0000256" key="4">
    <source>
        <dbReference type="ARBA" id="ARBA00022963"/>
    </source>
</evidence>
<keyword evidence="11" id="KW-1185">Reference proteome</keyword>
<organism evidence="10 11">
    <name type="scientific">Cryptolaemus montrouzieri</name>
    <dbReference type="NCBI Taxonomy" id="559131"/>
    <lineage>
        <taxon>Eukaryota</taxon>
        <taxon>Metazoa</taxon>
        <taxon>Ecdysozoa</taxon>
        <taxon>Arthropoda</taxon>
        <taxon>Hexapoda</taxon>
        <taxon>Insecta</taxon>
        <taxon>Pterygota</taxon>
        <taxon>Neoptera</taxon>
        <taxon>Endopterygota</taxon>
        <taxon>Coleoptera</taxon>
        <taxon>Polyphaga</taxon>
        <taxon>Cucujiformia</taxon>
        <taxon>Coccinelloidea</taxon>
        <taxon>Coccinellidae</taxon>
        <taxon>Scymninae</taxon>
        <taxon>Scymnini</taxon>
        <taxon>Cryptolaemus</taxon>
    </lineage>
</organism>
<name>A0ABD2MIX1_9CUCU</name>
<dbReference type="GO" id="GO:0016042">
    <property type="term" value="P:lipid catabolic process"/>
    <property type="evidence" value="ECO:0007669"/>
    <property type="project" value="UniProtKB-KW"/>
</dbReference>
<comment type="similarity">
    <text evidence="1 7">Belongs to the AB hydrolase superfamily. Lipase family.</text>
</comment>
<dbReference type="InterPro" id="IPR006693">
    <property type="entry name" value="AB_hydrolase_lipase"/>
</dbReference>
<dbReference type="EMBL" id="JABFTP020000001">
    <property type="protein sequence ID" value="KAL3266157.1"/>
    <property type="molecule type" value="Genomic_DNA"/>
</dbReference>
<dbReference type="Gene3D" id="3.40.50.1820">
    <property type="entry name" value="alpha/beta hydrolase"/>
    <property type="match status" value="1"/>
</dbReference>
<feature type="active site" description="Charge relay system" evidence="8">
    <location>
        <position position="350"/>
    </location>
</feature>
<feature type="domain" description="Partial AB-hydrolase lipase" evidence="9">
    <location>
        <begin position="2"/>
        <end position="70"/>
    </location>
</feature>